<sequence>MWRRAASLSPFISSSGSLIRNHQTAYNLKIWESFTTEIPTQVKGGKGPFICFVLGGPGSGKGTQCAKIVKNYGLTHLSAGELLRREIASNSEYGTTILNTIKEGKIVPSEVTVSLIQKEMESSDSKKFLIDGFPRSEENRAAFERIMGAEPDIVLFFDCPEEEMVNRVLNRNEGRVDDNIDTVRKRLQVFKALNLPVINYYARRGKLYTINAVGTVDEIFEQVRAVFAALKVILFLLEMVTILYPPSSFHTSLVIIHCGSKNKRSRKQRRQKQQQISRNRITTFSSYPKSSPTPLLTNQKAFPKTKLQALDSIIQDLESSVQNGITVQTETFASLLETCYQLKAVEHGIKLHRLIPTNLLRKNKGISSKLLRLYATFGLIDEAHQVFDQMSNRTAFAFPWNSLISGYAELGEYEDAIALYFQMEEEGVEPDQFTFPRVLKACAGLGLIRVGEKVHLDAVRFGFGFDGFVLNALVDMYAKCGDIVKARTVFDRIGNKDLISYNSMLTGYIHHGLLVEAFDIFRAMILNGFDPDPVAISSILANASLLRIGAQVHGWVLRRGVEWDLCIANSLIVVYSKDGKLDQACWLFDHMPQKDVVSWNSIIHAHSKDHEALIYFEQMERDGVLPDHITFVSLLSACAHLGSVKDGERLFSVMVEKYGISPRVEHYACMVNLYGRAGLIDEAYSMIVEKMEFEASPVVWGALLYACYLHGNVCMGETAAQKLFELEPDNEHNFELLIKIYCNAGRLDDVERVERMLVDRGLEF</sequence>
<evidence type="ECO:0000256" key="5">
    <source>
        <dbReference type="ARBA" id="ARBA00022777"/>
    </source>
</evidence>
<evidence type="ECO:0000313" key="12">
    <source>
        <dbReference type="EMBL" id="KAK9181631.1"/>
    </source>
</evidence>
<evidence type="ECO:0000256" key="4">
    <source>
        <dbReference type="ARBA" id="ARBA00022741"/>
    </source>
</evidence>
<keyword evidence="7 10" id="KW-0665">Pyrimidine biosynthesis</keyword>
<dbReference type="InterPro" id="IPR027417">
    <property type="entry name" value="P-loop_NTPase"/>
</dbReference>
<organism evidence="12 13">
    <name type="scientific">Citrus x changshan-huyou</name>
    <dbReference type="NCBI Taxonomy" id="2935761"/>
    <lineage>
        <taxon>Eukaryota</taxon>
        <taxon>Viridiplantae</taxon>
        <taxon>Streptophyta</taxon>
        <taxon>Embryophyta</taxon>
        <taxon>Tracheophyta</taxon>
        <taxon>Spermatophyta</taxon>
        <taxon>Magnoliopsida</taxon>
        <taxon>eudicotyledons</taxon>
        <taxon>Gunneridae</taxon>
        <taxon>Pentapetalae</taxon>
        <taxon>rosids</taxon>
        <taxon>malvids</taxon>
        <taxon>Sapindales</taxon>
        <taxon>Rutaceae</taxon>
        <taxon>Aurantioideae</taxon>
        <taxon>Citrus</taxon>
    </lineage>
</organism>
<evidence type="ECO:0000256" key="8">
    <source>
        <dbReference type="ARBA" id="ARBA00023242"/>
    </source>
</evidence>
<comment type="function">
    <text evidence="10">Catalyzes the phosphorylation of pyrimidine nucleoside monophosphates at the expense of ATP. Plays an important role in de novo pyrimidine nucleotide biosynthesis. Has preference for UMP and CMP as phosphate acceptors.</text>
</comment>
<dbReference type="PROSITE" id="PS51375">
    <property type="entry name" value="PPR"/>
    <property type="match status" value="5"/>
</dbReference>
<dbReference type="FunFam" id="1.25.40.10:FF:000729">
    <property type="entry name" value="Pentatricopeptide repeat-containing protein At4g25270, chloroplastic"/>
    <property type="match status" value="1"/>
</dbReference>
<dbReference type="InterPro" id="IPR002885">
    <property type="entry name" value="PPR_rpt"/>
</dbReference>
<evidence type="ECO:0000256" key="1">
    <source>
        <dbReference type="ARBA" id="ARBA00022490"/>
    </source>
</evidence>
<keyword evidence="6 10" id="KW-0067">ATP-binding</keyword>
<comment type="catalytic activity">
    <reaction evidence="10">
        <text>dCMP + ATP = dCDP + ADP</text>
        <dbReference type="Rhea" id="RHEA:25094"/>
        <dbReference type="ChEBI" id="CHEBI:30616"/>
        <dbReference type="ChEBI" id="CHEBI:57566"/>
        <dbReference type="ChEBI" id="CHEBI:58593"/>
        <dbReference type="ChEBI" id="CHEBI:456216"/>
        <dbReference type="EC" id="2.7.4.14"/>
    </reaction>
</comment>
<feature type="repeat" description="PPR" evidence="11">
    <location>
        <begin position="497"/>
        <end position="531"/>
    </location>
</feature>
<dbReference type="Gene3D" id="3.40.50.300">
    <property type="entry name" value="P-loop containing nucleotide triphosphate hydrolases"/>
    <property type="match status" value="1"/>
</dbReference>
<dbReference type="Pfam" id="PF20431">
    <property type="entry name" value="E_motif"/>
    <property type="match status" value="1"/>
</dbReference>
<evidence type="ECO:0000256" key="11">
    <source>
        <dbReference type="PROSITE-ProRule" id="PRU00708"/>
    </source>
</evidence>
<feature type="binding site" evidence="10">
    <location>
        <position position="139"/>
    </location>
    <ligand>
        <name>CMP</name>
        <dbReference type="ChEBI" id="CHEBI:60377"/>
    </ligand>
</feature>
<dbReference type="HAMAP" id="MF_03172">
    <property type="entry name" value="Adenylate_kinase_UMP_CMP_kin"/>
    <property type="match status" value="1"/>
</dbReference>
<dbReference type="InterPro" id="IPR006266">
    <property type="entry name" value="UMP_CMP_kinase"/>
</dbReference>
<evidence type="ECO:0000313" key="13">
    <source>
        <dbReference type="Proteomes" id="UP001428341"/>
    </source>
</evidence>
<dbReference type="GO" id="GO:0016776">
    <property type="term" value="F:phosphotransferase activity, phosphate group as acceptor"/>
    <property type="evidence" value="ECO:0007669"/>
    <property type="project" value="InterPro"/>
</dbReference>
<comment type="similarity">
    <text evidence="10">Belongs to the adenylate kinase family. UMP-CMP kinase subfamily.</text>
</comment>
<dbReference type="Gene3D" id="1.25.40.10">
    <property type="entry name" value="Tetratricopeptide repeat domain"/>
    <property type="match status" value="4"/>
</dbReference>
<comment type="catalytic activity">
    <reaction evidence="9 10">
        <text>UMP + ATP = UDP + ADP</text>
        <dbReference type="Rhea" id="RHEA:24400"/>
        <dbReference type="ChEBI" id="CHEBI:30616"/>
        <dbReference type="ChEBI" id="CHEBI:57865"/>
        <dbReference type="ChEBI" id="CHEBI:58223"/>
        <dbReference type="ChEBI" id="CHEBI:456216"/>
        <dbReference type="EC" id="2.7.4.14"/>
    </reaction>
</comment>
<dbReference type="PRINTS" id="PR00094">
    <property type="entry name" value="ADENYLTKNASE"/>
</dbReference>
<feature type="binding site" evidence="10">
    <location>
        <position position="186"/>
    </location>
    <ligand>
        <name>a ribonucleoside 5'-phosphate</name>
        <dbReference type="ChEBI" id="CHEBI:58043"/>
    </ligand>
</feature>
<dbReference type="InterPro" id="IPR046848">
    <property type="entry name" value="E_motif"/>
</dbReference>
<comment type="subunit">
    <text evidence="10">Monomer.</text>
</comment>
<dbReference type="GO" id="GO:0009123">
    <property type="term" value="P:nucleoside monophosphate metabolic process"/>
    <property type="evidence" value="ECO:0007669"/>
    <property type="project" value="UniProtKB-ARBA"/>
</dbReference>
<keyword evidence="1 10" id="KW-0963">Cytoplasm</keyword>
<feature type="binding site" evidence="10">
    <location>
        <position position="214"/>
    </location>
    <ligand>
        <name>ATP</name>
        <dbReference type="ChEBI" id="CHEBI:30616"/>
    </ligand>
</feature>
<feature type="binding site" evidence="10">
    <location>
        <position position="171"/>
    </location>
    <ligand>
        <name>ATP</name>
        <dbReference type="ChEBI" id="CHEBI:30616"/>
    </ligand>
</feature>
<dbReference type="GO" id="GO:0005634">
    <property type="term" value="C:nucleus"/>
    <property type="evidence" value="ECO:0007669"/>
    <property type="project" value="UniProtKB-SubCell"/>
</dbReference>
<name>A0AAP0LRY4_9ROSI</name>
<dbReference type="GO" id="GO:0006221">
    <property type="term" value="P:pyrimidine nucleotide biosynthetic process"/>
    <property type="evidence" value="ECO:0007669"/>
    <property type="project" value="UniProtKB-UniRule"/>
</dbReference>
<evidence type="ECO:0000256" key="10">
    <source>
        <dbReference type="HAMAP-Rule" id="MF_03172"/>
    </source>
</evidence>
<dbReference type="GO" id="GO:0019205">
    <property type="term" value="F:nucleobase-containing compound kinase activity"/>
    <property type="evidence" value="ECO:0007669"/>
    <property type="project" value="InterPro"/>
</dbReference>
<dbReference type="PANTHER" id="PTHR47926">
    <property type="entry name" value="PENTATRICOPEPTIDE REPEAT-CONTAINING PROTEIN"/>
    <property type="match status" value="1"/>
</dbReference>
<dbReference type="EMBL" id="JBCGBO010000024">
    <property type="protein sequence ID" value="KAK9181631.1"/>
    <property type="molecule type" value="Genomic_DNA"/>
</dbReference>
<dbReference type="GO" id="GO:0003723">
    <property type="term" value="F:RNA binding"/>
    <property type="evidence" value="ECO:0007669"/>
    <property type="project" value="InterPro"/>
</dbReference>
<keyword evidence="5 10" id="KW-0418">Kinase</keyword>
<feature type="repeat" description="PPR" evidence="11">
    <location>
        <begin position="627"/>
        <end position="662"/>
    </location>
</feature>
<dbReference type="GO" id="GO:0005737">
    <property type="term" value="C:cytoplasm"/>
    <property type="evidence" value="ECO:0007669"/>
    <property type="project" value="UniProtKB-SubCell"/>
</dbReference>
<dbReference type="PANTHER" id="PTHR47926:SF515">
    <property type="entry name" value="UMP-CMP KINASE"/>
    <property type="match status" value="1"/>
</dbReference>
<dbReference type="FunFam" id="1.25.40.10:FF:001788">
    <property type="entry name" value="Pentatricopeptide repeat-containing protein At4g25270, chloroplastic"/>
    <property type="match status" value="1"/>
</dbReference>
<dbReference type="GO" id="GO:0005524">
    <property type="term" value="F:ATP binding"/>
    <property type="evidence" value="ECO:0007669"/>
    <property type="project" value="UniProtKB-KW"/>
</dbReference>
<evidence type="ECO:0000256" key="2">
    <source>
        <dbReference type="ARBA" id="ARBA00022679"/>
    </source>
</evidence>
<dbReference type="InterPro" id="IPR046960">
    <property type="entry name" value="PPR_At4g14850-like_plant"/>
</dbReference>
<evidence type="ECO:0000256" key="9">
    <source>
        <dbReference type="ARBA" id="ARBA00048116"/>
    </source>
</evidence>
<keyword evidence="8 10" id="KW-0539">Nucleus</keyword>
<evidence type="ECO:0000256" key="6">
    <source>
        <dbReference type="ARBA" id="ARBA00022840"/>
    </source>
</evidence>
<feature type="repeat" description="PPR" evidence="11">
    <location>
        <begin position="396"/>
        <end position="430"/>
    </location>
</feature>
<dbReference type="Pfam" id="PF01535">
    <property type="entry name" value="PPR"/>
    <property type="match status" value="4"/>
</dbReference>
<comment type="caution">
    <text evidence="12">The sequence shown here is derived from an EMBL/GenBank/DDBJ whole genome shotgun (WGS) entry which is preliminary data.</text>
</comment>
<dbReference type="GO" id="GO:0009451">
    <property type="term" value="P:RNA modification"/>
    <property type="evidence" value="ECO:0007669"/>
    <property type="project" value="InterPro"/>
</dbReference>
<dbReference type="InterPro" id="IPR000850">
    <property type="entry name" value="Adenylat/UMP-CMP_kin"/>
</dbReference>
<dbReference type="SUPFAM" id="SSF52540">
    <property type="entry name" value="P-loop containing nucleoside triphosphate hydrolases"/>
    <property type="match status" value="1"/>
</dbReference>
<dbReference type="InterPro" id="IPR033690">
    <property type="entry name" value="Adenylat_kinase_CS"/>
</dbReference>
<comment type="domain">
    <text evidence="10">Consists of three domains, a large central CORE domain and two small peripheral domains, NMPbind and LID, which undergo movements during catalysis. The LID domain closes over the site of phosphoryl transfer upon ATP binding. Assembling and dissambling the active center during each catalytic cycle provides an effective means to prevent ATP hydrolysis.</text>
</comment>
<dbReference type="CDD" id="cd01428">
    <property type="entry name" value="ADK"/>
    <property type="match status" value="1"/>
</dbReference>
<keyword evidence="3" id="KW-0677">Repeat</keyword>
<feature type="binding site" evidence="10">
    <location>
        <begin position="132"/>
        <end position="135"/>
    </location>
    <ligand>
        <name>a ribonucleoside 5'-phosphate</name>
        <dbReference type="ChEBI" id="CHEBI:58043"/>
    </ligand>
</feature>
<dbReference type="GO" id="GO:0006207">
    <property type="term" value="P:'de novo' pyrimidine nucleobase biosynthetic process"/>
    <property type="evidence" value="ECO:0007669"/>
    <property type="project" value="InterPro"/>
</dbReference>
<comment type="subcellular location">
    <subcellularLocation>
        <location evidence="10">Cytoplasm</location>
    </subcellularLocation>
    <subcellularLocation>
        <location evidence="10">Nucleus</location>
    </subcellularLocation>
</comment>
<feature type="repeat" description="PPR" evidence="11">
    <location>
        <begin position="564"/>
        <end position="598"/>
    </location>
</feature>
<keyword evidence="2 10" id="KW-0808">Transferase</keyword>
<feature type="binding site" evidence="10">
    <location>
        <position position="175"/>
    </location>
    <ligand>
        <name>a ribonucleoside 5'-phosphate</name>
        <dbReference type="ChEBI" id="CHEBI:58043"/>
    </ligand>
</feature>
<gene>
    <name evidence="12" type="ORF">WN944_024769</name>
</gene>
<evidence type="ECO:0000256" key="7">
    <source>
        <dbReference type="ARBA" id="ARBA00022975"/>
    </source>
</evidence>
<keyword evidence="4 10" id="KW-0547">Nucleotide-binding</keyword>
<dbReference type="Pfam" id="PF13041">
    <property type="entry name" value="PPR_2"/>
    <property type="match status" value="2"/>
</dbReference>
<evidence type="ECO:0000256" key="3">
    <source>
        <dbReference type="ARBA" id="ARBA00022737"/>
    </source>
</evidence>
<feature type="binding site" evidence="10">
    <location>
        <position position="84"/>
    </location>
    <ligand>
        <name>a ribonucleoside 5'-phosphate</name>
        <dbReference type="ChEBI" id="CHEBI:58043"/>
    </ligand>
</feature>
<accession>A0AAP0LRY4</accession>
<dbReference type="NCBIfam" id="TIGR01359">
    <property type="entry name" value="UMP_CMP_kin_fam"/>
    <property type="match status" value="1"/>
</dbReference>
<keyword evidence="13" id="KW-1185">Reference proteome</keyword>
<dbReference type="NCBIfam" id="TIGR00756">
    <property type="entry name" value="PPR"/>
    <property type="match status" value="3"/>
</dbReference>
<dbReference type="PROSITE" id="PS00113">
    <property type="entry name" value="ADENYLATE_KINASE"/>
    <property type="match status" value="1"/>
</dbReference>
<dbReference type="AlphaFoldDB" id="A0AAP0LRY4"/>
<proteinExistence type="inferred from homology"/>
<feature type="binding site" evidence="10">
    <location>
        <begin position="105"/>
        <end position="107"/>
    </location>
    <ligand>
        <name>a ribonucleoside 5'-phosphate</name>
        <dbReference type="ChEBI" id="CHEBI:58043"/>
    </ligand>
</feature>
<feature type="binding site" evidence="10">
    <location>
        <begin position="58"/>
        <end position="63"/>
    </location>
    <ligand>
        <name>ATP</name>
        <dbReference type="ChEBI" id="CHEBI:30616"/>
    </ligand>
</feature>
<reference evidence="12 13" key="1">
    <citation type="submission" date="2024-05" db="EMBL/GenBank/DDBJ databases">
        <title>Haplotype-resolved chromosome-level genome assembly of Huyou (Citrus changshanensis).</title>
        <authorList>
            <person name="Miao C."/>
            <person name="Chen W."/>
            <person name="Wu Y."/>
            <person name="Wang L."/>
            <person name="Zhao S."/>
            <person name="Grierson D."/>
            <person name="Xu C."/>
            <person name="Chen K."/>
        </authorList>
    </citation>
    <scope>NUCLEOTIDE SEQUENCE [LARGE SCALE GENOMIC DNA]</scope>
    <source>
        <strain evidence="12">01-14</strain>
        <tissue evidence="12">Leaf</tissue>
    </source>
</reference>
<comment type="cofactor">
    <cofactor evidence="10">
        <name>Mg(2+)</name>
        <dbReference type="ChEBI" id="CHEBI:18420"/>
    </cofactor>
    <text evidence="10">Binds 1 Mg(2+) ion per monomer.</text>
</comment>
<protein>
    <recommendedName>
        <fullName evidence="10">UMP-CMP kinase</fullName>
        <ecNumber evidence="10">2.7.4.14</ecNumber>
    </recommendedName>
    <alternativeName>
        <fullName evidence="10">Deoxycytidylate kinase</fullName>
        <shortName evidence="10">CK</shortName>
        <shortName evidence="10">dCMP kinase</shortName>
    </alternativeName>
    <alternativeName>
        <fullName evidence="10">Uridine monophosphate/cytidine monophosphate kinase</fullName>
        <shortName evidence="10">UMP/CMP kinase</shortName>
        <shortName evidence="10">UMP/CMPK</shortName>
    </alternativeName>
</protein>
<dbReference type="InterPro" id="IPR011990">
    <property type="entry name" value="TPR-like_helical_dom_sf"/>
</dbReference>
<feature type="repeat" description="PPR" evidence="11">
    <location>
        <begin position="730"/>
        <end position="764"/>
    </location>
</feature>
<dbReference type="Pfam" id="PF00406">
    <property type="entry name" value="ADK"/>
    <property type="match status" value="1"/>
</dbReference>
<comment type="caution">
    <text evidence="10">Lacks conserved residue(s) required for the propagation of feature annotation.</text>
</comment>
<dbReference type="FunFam" id="1.25.40.10:FF:000285">
    <property type="entry name" value="Pentatricopeptide repeat-containing protein, chloroplastic"/>
    <property type="match status" value="1"/>
</dbReference>
<dbReference type="HAMAP" id="MF_00235">
    <property type="entry name" value="Adenylate_kinase_Adk"/>
    <property type="match status" value="1"/>
</dbReference>
<dbReference type="Proteomes" id="UP001428341">
    <property type="component" value="Unassembled WGS sequence"/>
</dbReference>
<dbReference type="EC" id="2.7.4.14" evidence="10"/>
<comment type="catalytic activity">
    <reaction evidence="10">
        <text>CMP + ATP = CDP + ADP</text>
        <dbReference type="Rhea" id="RHEA:11600"/>
        <dbReference type="ChEBI" id="CHEBI:30616"/>
        <dbReference type="ChEBI" id="CHEBI:58069"/>
        <dbReference type="ChEBI" id="CHEBI:60377"/>
        <dbReference type="ChEBI" id="CHEBI:456216"/>
        <dbReference type="EC" id="2.7.4.14"/>
    </reaction>
</comment>